<dbReference type="GeneID" id="94826541"/>
<dbReference type="AlphaFoldDB" id="A0A1J4KKS8"/>
<dbReference type="EMBL" id="MLAK01000616">
    <property type="protein sequence ID" value="OHT10302.1"/>
    <property type="molecule type" value="Genomic_DNA"/>
</dbReference>
<dbReference type="Pfam" id="PF00179">
    <property type="entry name" value="UQ_con"/>
    <property type="match status" value="1"/>
</dbReference>
<dbReference type="PANTHER" id="PTHR24068">
    <property type="entry name" value="UBIQUITIN-CONJUGATING ENZYME E2"/>
    <property type="match status" value="1"/>
</dbReference>
<evidence type="ECO:0000313" key="3">
    <source>
        <dbReference type="Proteomes" id="UP000179807"/>
    </source>
</evidence>
<accession>A0A1J4KKS8</accession>
<dbReference type="RefSeq" id="XP_068363438.1">
    <property type="nucleotide sequence ID" value="XM_068491837.1"/>
</dbReference>
<reference evidence="2" key="1">
    <citation type="submission" date="2016-10" db="EMBL/GenBank/DDBJ databases">
        <authorList>
            <person name="Benchimol M."/>
            <person name="Almeida L.G."/>
            <person name="Vasconcelos A.T."/>
            <person name="Perreira-Neves A."/>
            <person name="Rosa I.A."/>
            <person name="Tasca T."/>
            <person name="Bogo M.R."/>
            <person name="de Souza W."/>
        </authorList>
    </citation>
    <scope>NUCLEOTIDE SEQUENCE [LARGE SCALE GENOMIC DNA]</scope>
    <source>
        <strain evidence="2">K</strain>
    </source>
</reference>
<sequence length="137" mass="15383">MAVEVPRNFRLLEELEVGEKGQDIPPNISFGLMDNGDSTLSNWVGTIHGSPGTRFDSRMVSIKFYCGENYPKQPPTVSFITRVNLPFVDGNGNIIINNFPLLKDWRPATTILVILIEISNLMKKYGNLQQPPDGQNY</sequence>
<name>A0A1J4KKS8_9EUKA</name>
<proteinExistence type="predicted"/>
<dbReference type="Proteomes" id="UP000179807">
    <property type="component" value="Unassembled WGS sequence"/>
</dbReference>
<dbReference type="SMART" id="SM00212">
    <property type="entry name" value="UBCc"/>
    <property type="match status" value="1"/>
</dbReference>
<gene>
    <name evidence="2" type="ORF">TRFO_04342</name>
</gene>
<dbReference type="OrthoDB" id="6508832at2759"/>
<dbReference type="CDD" id="cd23807">
    <property type="entry name" value="UEV_UBE2V"/>
    <property type="match status" value="1"/>
</dbReference>
<dbReference type="Gene3D" id="3.10.110.10">
    <property type="entry name" value="Ubiquitin Conjugating Enzyme"/>
    <property type="match status" value="1"/>
</dbReference>
<keyword evidence="3" id="KW-1185">Reference proteome</keyword>
<feature type="domain" description="UBC core" evidence="1">
    <location>
        <begin position="6"/>
        <end position="137"/>
    </location>
</feature>
<evidence type="ECO:0000259" key="1">
    <source>
        <dbReference type="PROSITE" id="PS50127"/>
    </source>
</evidence>
<dbReference type="PROSITE" id="PS50127">
    <property type="entry name" value="UBC_2"/>
    <property type="match status" value="1"/>
</dbReference>
<organism evidence="2 3">
    <name type="scientific">Tritrichomonas foetus</name>
    <dbReference type="NCBI Taxonomy" id="1144522"/>
    <lineage>
        <taxon>Eukaryota</taxon>
        <taxon>Metamonada</taxon>
        <taxon>Parabasalia</taxon>
        <taxon>Tritrichomonadida</taxon>
        <taxon>Tritrichomonadidae</taxon>
        <taxon>Tritrichomonas</taxon>
    </lineage>
</organism>
<comment type="caution">
    <text evidence="2">The sequence shown here is derived from an EMBL/GenBank/DDBJ whole genome shotgun (WGS) entry which is preliminary data.</text>
</comment>
<evidence type="ECO:0000313" key="2">
    <source>
        <dbReference type="EMBL" id="OHT10302.1"/>
    </source>
</evidence>
<dbReference type="SUPFAM" id="SSF54495">
    <property type="entry name" value="UBC-like"/>
    <property type="match status" value="1"/>
</dbReference>
<dbReference type="VEuPathDB" id="TrichDB:TRFO_04342"/>
<dbReference type="InterPro" id="IPR000608">
    <property type="entry name" value="UBC"/>
</dbReference>
<protein>
    <submittedName>
        <fullName evidence="2">Ubiquitin-conjugating enzyme family protein</fullName>
    </submittedName>
</protein>
<dbReference type="InterPro" id="IPR016135">
    <property type="entry name" value="UBQ-conjugating_enzyme/RWD"/>
</dbReference>